<dbReference type="Proteomes" id="UP000694845">
    <property type="component" value="Unplaced"/>
</dbReference>
<name>A0A8B7ZZ38_ACAPL</name>
<evidence type="ECO:0000313" key="2">
    <source>
        <dbReference type="Proteomes" id="UP000694845"/>
    </source>
</evidence>
<evidence type="ECO:0000256" key="1">
    <source>
        <dbReference type="SAM" id="SignalP"/>
    </source>
</evidence>
<dbReference type="KEGG" id="aplc:110989949"/>
<reference evidence="3" key="1">
    <citation type="submission" date="2025-08" db="UniProtKB">
        <authorList>
            <consortium name="RefSeq"/>
        </authorList>
    </citation>
    <scope>IDENTIFICATION</scope>
</reference>
<keyword evidence="1" id="KW-0732">Signal</keyword>
<feature type="signal peptide" evidence="1">
    <location>
        <begin position="1"/>
        <end position="22"/>
    </location>
</feature>
<evidence type="ECO:0000313" key="3">
    <source>
        <dbReference type="RefSeq" id="XP_022110367.1"/>
    </source>
</evidence>
<accession>A0A8B7ZZ38</accession>
<dbReference type="AlphaFoldDB" id="A0A8B7ZZ38"/>
<feature type="chain" id="PRO_5034334414" evidence="1">
    <location>
        <begin position="23"/>
        <end position="117"/>
    </location>
</feature>
<protein>
    <submittedName>
        <fullName evidence="3">Uncharacterized protein LOC110989949</fullName>
    </submittedName>
</protein>
<dbReference type="GeneID" id="110989949"/>
<dbReference type="RefSeq" id="XP_022110367.1">
    <property type="nucleotide sequence ID" value="XM_022254675.1"/>
</dbReference>
<sequence length="117" mass="13347">MTRGFSLTIFGVFLLTVGLVVPAKDEVGSYARMETAKLKNVQGKLRFRSFEPANLESSKTYLRDDFAKRGRRFKETNDLLASKYRSRVRAKYGITREHNADCPTLWLVSDSSLYTSV</sequence>
<organism evidence="2 3">
    <name type="scientific">Acanthaster planci</name>
    <name type="common">Crown-of-thorns starfish</name>
    <dbReference type="NCBI Taxonomy" id="133434"/>
    <lineage>
        <taxon>Eukaryota</taxon>
        <taxon>Metazoa</taxon>
        <taxon>Echinodermata</taxon>
        <taxon>Eleutherozoa</taxon>
        <taxon>Asterozoa</taxon>
        <taxon>Asteroidea</taxon>
        <taxon>Valvatacea</taxon>
        <taxon>Valvatida</taxon>
        <taxon>Acanthasteridae</taxon>
        <taxon>Acanthaster</taxon>
    </lineage>
</organism>
<keyword evidence="2" id="KW-1185">Reference proteome</keyword>
<proteinExistence type="predicted"/>
<gene>
    <name evidence="3" type="primary">LOC110989949</name>
</gene>